<dbReference type="InterPro" id="IPR011051">
    <property type="entry name" value="RmlC_Cupin_sf"/>
</dbReference>
<dbReference type="SUPFAM" id="SSF51182">
    <property type="entry name" value="RmlC-like cupins"/>
    <property type="match status" value="1"/>
</dbReference>
<gene>
    <name evidence="1" type="ORF">AXX12_08945</name>
</gene>
<evidence type="ECO:0000313" key="1">
    <source>
        <dbReference type="EMBL" id="KYZ76547.1"/>
    </source>
</evidence>
<name>A0A154BRJ7_ANASB</name>
<dbReference type="STRING" id="1794912.AXX12_08945"/>
<dbReference type="AlphaFoldDB" id="A0A154BRJ7"/>
<dbReference type="Gene3D" id="2.60.120.10">
    <property type="entry name" value="Jelly Rolls"/>
    <property type="match status" value="1"/>
</dbReference>
<proteinExistence type="predicted"/>
<sequence length="141" mass="15802">MILIQPLLEEHFSRFGVIFRLNRSDPQPFQVQVTEETPVGWRVAMMKVSARVIQKISCHPNTMETFEPVQGVCLLVVAEPQKPHELAAFVLDAPVCINKGVWHCVITLSDYAIVKVTENSTVDSMTVELEGTLRAGLRAEE</sequence>
<dbReference type="InterPro" id="IPR007247">
    <property type="entry name" value="Ureidogly_lyase"/>
</dbReference>
<evidence type="ECO:0000313" key="2">
    <source>
        <dbReference type="Proteomes" id="UP000076268"/>
    </source>
</evidence>
<keyword evidence="2" id="KW-1185">Reference proteome</keyword>
<dbReference type="GO" id="GO:0000256">
    <property type="term" value="P:allantoin catabolic process"/>
    <property type="evidence" value="ECO:0007669"/>
    <property type="project" value="InterPro"/>
</dbReference>
<dbReference type="GO" id="GO:0050385">
    <property type="term" value="F:ureidoglycolate lyase activity"/>
    <property type="evidence" value="ECO:0007669"/>
    <property type="project" value="InterPro"/>
</dbReference>
<dbReference type="EMBL" id="LSGP01000017">
    <property type="protein sequence ID" value="KYZ76547.1"/>
    <property type="molecule type" value="Genomic_DNA"/>
</dbReference>
<dbReference type="Proteomes" id="UP000076268">
    <property type="component" value="Unassembled WGS sequence"/>
</dbReference>
<dbReference type="RefSeq" id="WP_066242196.1">
    <property type="nucleotide sequence ID" value="NZ_LSGP01000017.1"/>
</dbReference>
<organism evidence="1 2">
    <name type="scientific">Anaerosporomusa subterranea</name>
    <dbReference type="NCBI Taxonomy" id="1794912"/>
    <lineage>
        <taxon>Bacteria</taxon>
        <taxon>Bacillati</taxon>
        <taxon>Bacillota</taxon>
        <taxon>Negativicutes</taxon>
        <taxon>Acetonemataceae</taxon>
        <taxon>Anaerosporomusa</taxon>
    </lineage>
</organism>
<dbReference type="Pfam" id="PF04115">
    <property type="entry name" value="Ureidogly_lyase"/>
    <property type="match status" value="1"/>
</dbReference>
<protein>
    <recommendedName>
        <fullName evidence="3">Ureidoglycolate hydrolase</fullName>
    </recommendedName>
</protein>
<comment type="caution">
    <text evidence="1">The sequence shown here is derived from an EMBL/GenBank/DDBJ whole genome shotgun (WGS) entry which is preliminary data.</text>
</comment>
<evidence type="ECO:0008006" key="3">
    <source>
        <dbReference type="Google" id="ProtNLM"/>
    </source>
</evidence>
<accession>A0A154BRJ7</accession>
<reference evidence="1 2" key="1">
    <citation type="submission" date="2016-02" db="EMBL/GenBank/DDBJ databases">
        <title>Anaerosporomusa subterraneum gen. nov., sp. nov., a spore-forming obligate anaerobe isolated from saprolite.</title>
        <authorList>
            <person name="Choi J.K."/>
            <person name="Shah M."/>
            <person name="Yee N."/>
        </authorList>
    </citation>
    <scope>NUCLEOTIDE SEQUENCE [LARGE SCALE GENOMIC DNA]</scope>
    <source>
        <strain evidence="1 2">RU4</strain>
    </source>
</reference>
<dbReference type="InterPro" id="IPR014710">
    <property type="entry name" value="RmlC-like_jellyroll"/>
</dbReference>